<dbReference type="KEGG" id="aplc:110985491"/>
<dbReference type="GO" id="GO:0005764">
    <property type="term" value="C:lysosome"/>
    <property type="evidence" value="ECO:0007669"/>
    <property type="project" value="TreeGrafter"/>
</dbReference>
<dbReference type="Pfam" id="PF00811">
    <property type="entry name" value="Ependymin"/>
    <property type="match status" value="1"/>
</dbReference>
<dbReference type="PANTHER" id="PTHR10697:SF1">
    <property type="entry name" value="MAMMALIAN EPENDYMIN-RELATED PROTEIN 1"/>
    <property type="match status" value="1"/>
</dbReference>
<proteinExistence type="predicted"/>
<dbReference type="GeneID" id="110985491"/>
<dbReference type="OMA" id="ANIKPCC"/>
<name>A0A8B7Z994_ACAPL</name>
<dbReference type="GO" id="GO:0007160">
    <property type="term" value="P:cell-matrix adhesion"/>
    <property type="evidence" value="ECO:0007669"/>
    <property type="project" value="InterPro"/>
</dbReference>
<keyword evidence="1" id="KW-0732">Signal</keyword>
<sequence length="232" mass="25783">MGLKSVAFVLLVVVAASYAKSLANIKPCCYPDKYEISSGTQAGLSKNGRGTGYSIQSVSAVDATAMKIGEKGTFFAEDGMAYEFRNIKDYAKEEEYRIDPKRETCEVVELKDEMPRCVPDNATYSDSSYLGNDSLTVDSYIYFYHYPGVVVGQQSVGVAKEGCIPTSYTFSGSLGKGRRRTDILTVTGFYNYVDGISDEASFFDVPEYCEESVNKNAELWELLRYKQVPIHF</sequence>
<dbReference type="OrthoDB" id="10121020at2759"/>
<dbReference type="AlphaFoldDB" id="A0A8B7Z994"/>
<dbReference type="GO" id="GO:0005576">
    <property type="term" value="C:extracellular region"/>
    <property type="evidence" value="ECO:0007669"/>
    <property type="project" value="InterPro"/>
</dbReference>
<dbReference type="RefSeq" id="XP_022102238.1">
    <property type="nucleotide sequence ID" value="XM_022246546.1"/>
</dbReference>
<accession>A0A8B7Z994</accession>
<gene>
    <name evidence="3" type="primary">LOC110985491</name>
</gene>
<organism evidence="2 3">
    <name type="scientific">Acanthaster planci</name>
    <name type="common">Crown-of-thorns starfish</name>
    <dbReference type="NCBI Taxonomy" id="133434"/>
    <lineage>
        <taxon>Eukaryota</taxon>
        <taxon>Metazoa</taxon>
        <taxon>Echinodermata</taxon>
        <taxon>Eleutherozoa</taxon>
        <taxon>Asterozoa</taxon>
        <taxon>Asteroidea</taxon>
        <taxon>Valvatacea</taxon>
        <taxon>Valvatida</taxon>
        <taxon>Acanthasteridae</taxon>
        <taxon>Acanthaster</taxon>
    </lineage>
</organism>
<protein>
    <submittedName>
        <fullName evidence="3">Uncharacterized protein LOC110985491</fullName>
    </submittedName>
</protein>
<evidence type="ECO:0000256" key="1">
    <source>
        <dbReference type="SAM" id="SignalP"/>
    </source>
</evidence>
<reference evidence="3" key="1">
    <citation type="submission" date="2025-08" db="UniProtKB">
        <authorList>
            <consortium name="RefSeq"/>
        </authorList>
    </citation>
    <scope>IDENTIFICATION</scope>
</reference>
<dbReference type="InterPro" id="IPR001299">
    <property type="entry name" value="Ependymin"/>
</dbReference>
<evidence type="ECO:0000313" key="3">
    <source>
        <dbReference type="RefSeq" id="XP_022102238.1"/>
    </source>
</evidence>
<dbReference type="GO" id="GO:0005509">
    <property type="term" value="F:calcium ion binding"/>
    <property type="evidence" value="ECO:0007669"/>
    <property type="project" value="InterPro"/>
</dbReference>
<dbReference type="PANTHER" id="PTHR10697">
    <property type="entry name" value="MAMMALIAN EPENDYMIN-RELATED PROTEIN 1"/>
    <property type="match status" value="1"/>
</dbReference>
<dbReference type="Proteomes" id="UP000694845">
    <property type="component" value="Unplaced"/>
</dbReference>
<feature type="signal peptide" evidence="1">
    <location>
        <begin position="1"/>
        <end position="19"/>
    </location>
</feature>
<evidence type="ECO:0000313" key="2">
    <source>
        <dbReference type="Proteomes" id="UP000694845"/>
    </source>
</evidence>
<feature type="chain" id="PRO_5034310232" evidence="1">
    <location>
        <begin position="20"/>
        <end position="232"/>
    </location>
</feature>
<keyword evidence="2" id="KW-1185">Reference proteome</keyword>